<reference evidence="1 2" key="1">
    <citation type="journal article" date="2021" name="Environ. Microbiol.">
        <title>Gene family expansions and transcriptome signatures uncover fungal adaptations to wood decay.</title>
        <authorList>
            <person name="Hage H."/>
            <person name="Miyauchi S."/>
            <person name="Viragh M."/>
            <person name="Drula E."/>
            <person name="Min B."/>
            <person name="Chaduli D."/>
            <person name="Navarro D."/>
            <person name="Favel A."/>
            <person name="Norest M."/>
            <person name="Lesage-Meessen L."/>
            <person name="Balint B."/>
            <person name="Merenyi Z."/>
            <person name="de Eugenio L."/>
            <person name="Morin E."/>
            <person name="Martinez A.T."/>
            <person name="Baldrian P."/>
            <person name="Stursova M."/>
            <person name="Martinez M.J."/>
            <person name="Novotny C."/>
            <person name="Magnuson J.K."/>
            <person name="Spatafora J.W."/>
            <person name="Maurice S."/>
            <person name="Pangilinan J."/>
            <person name="Andreopoulos W."/>
            <person name="LaButti K."/>
            <person name="Hundley H."/>
            <person name="Na H."/>
            <person name="Kuo A."/>
            <person name="Barry K."/>
            <person name="Lipzen A."/>
            <person name="Henrissat B."/>
            <person name="Riley R."/>
            <person name="Ahrendt S."/>
            <person name="Nagy L.G."/>
            <person name="Grigoriev I.V."/>
            <person name="Martin F."/>
            <person name="Rosso M.N."/>
        </authorList>
    </citation>
    <scope>NUCLEOTIDE SEQUENCE [LARGE SCALE GENOMIC DNA]</scope>
    <source>
        <strain evidence="1 2">CIRM-BRFM 1785</strain>
    </source>
</reference>
<organism evidence="1 2">
    <name type="scientific">Rhodofomes roseus</name>
    <dbReference type="NCBI Taxonomy" id="34475"/>
    <lineage>
        <taxon>Eukaryota</taxon>
        <taxon>Fungi</taxon>
        <taxon>Dikarya</taxon>
        <taxon>Basidiomycota</taxon>
        <taxon>Agaricomycotina</taxon>
        <taxon>Agaricomycetes</taxon>
        <taxon>Polyporales</taxon>
        <taxon>Rhodofomes</taxon>
    </lineage>
</organism>
<dbReference type="RefSeq" id="XP_047777359.1">
    <property type="nucleotide sequence ID" value="XM_047916459.1"/>
</dbReference>
<accession>A0ABQ8KBI6</accession>
<dbReference type="GeneID" id="71997191"/>
<gene>
    <name evidence="1" type="ORF">C8Q71DRAFT_128615</name>
</gene>
<comment type="caution">
    <text evidence="1">The sequence shown here is derived from an EMBL/GenBank/DDBJ whole genome shotgun (WGS) entry which is preliminary data.</text>
</comment>
<evidence type="ECO:0008006" key="3">
    <source>
        <dbReference type="Google" id="ProtNLM"/>
    </source>
</evidence>
<proteinExistence type="predicted"/>
<dbReference type="Proteomes" id="UP000814176">
    <property type="component" value="Unassembled WGS sequence"/>
</dbReference>
<name>A0ABQ8KBI6_9APHY</name>
<protein>
    <recommendedName>
        <fullName evidence="3">Secreted protein</fullName>
    </recommendedName>
</protein>
<evidence type="ECO:0000313" key="1">
    <source>
        <dbReference type="EMBL" id="KAH9834873.1"/>
    </source>
</evidence>
<evidence type="ECO:0000313" key="2">
    <source>
        <dbReference type="Proteomes" id="UP000814176"/>
    </source>
</evidence>
<dbReference type="EMBL" id="JADCUA010000014">
    <property type="protein sequence ID" value="KAH9834873.1"/>
    <property type="molecule type" value="Genomic_DNA"/>
</dbReference>
<sequence length="205" mass="23647">MKWVRTCFVCVLLRIPEGNIIYVLSTISRLGHRSYLTKRLSHCAQRGSHSLLRKRCDSFKRAQTRRWSLEEPTFESSDDGTLNCDSYVALGPGRSSGYCAPRMAIEVVGGLEVLEERKIRRRCRKSDCHIAESITSAARASRRHDTFDSRKLSRLSRRVCITPLGQSKRARVRSCRPLQTPRPRRAATHALTNGYSLFVKRRWRR</sequence>
<keyword evidence="2" id="KW-1185">Reference proteome</keyword>